<keyword evidence="1 4" id="KW-0479">Metal-binding</keyword>
<dbReference type="Gene3D" id="3.90.180.10">
    <property type="entry name" value="Medium-chain alcohol dehydrogenases, catalytic domain"/>
    <property type="match status" value="1"/>
</dbReference>
<comment type="similarity">
    <text evidence="4">Belongs to the zinc-containing alcohol dehydrogenase family.</text>
</comment>
<reference evidence="6 7" key="1">
    <citation type="submission" date="2020-06" db="EMBL/GenBank/DDBJ databases">
        <authorList>
            <person name="Duchaud E."/>
        </authorList>
    </citation>
    <scope>NUCLEOTIDE SEQUENCE [LARGE SCALE GENOMIC DNA]</scope>
    <source>
        <strain evidence="6">Alteromonas fortis</strain>
    </source>
</reference>
<gene>
    <name evidence="6" type="ORF">ALFOR1_30599</name>
</gene>
<sequence length="342" mass="36720">MFSAQYIGNKTFNVQSGTAIPPGPGEVRLNVGYVGICGTDMHIYHGVMDARVSPPQIIGHEMSGVVAEIGQGVTNVALGDNVVVRPLDYCLECPACKAGHSHVCQNLKFMGIDTPGAFQSSWTVKARTLHKLPSNVSLKMGALVEPLAVACHDVSRARVSQNEDVIVIGGGPIGQLVALVAKAKGANVMISEVNDTRRQFAENNGIRTVDPINQDVIEQVNTWTNGKGADVVFEVSGVQAAVDVMTDIAAVRGRICMVAIHSQKPQVDLFKFFWKELELLGARVYEHEDFEHAISLIANESLDLAPFISSVNQLSNIGDAFKSMDGNPSGMKALVSLIEEVQ</sequence>
<accession>A0A6T9XZ12</accession>
<dbReference type="InterPro" id="IPR036291">
    <property type="entry name" value="NAD(P)-bd_dom_sf"/>
</dbReference>
<evidence type="ECO:0000256" key="3">
    <source>
        <dbReference type="ARBA" id="ARBA00023002"/>
    </source>
</evidence>
<dbReference type="GO" id="GO:0016616">
    <property type="term" value="F:oxidoreductase activity, acting on the CH-OH group of donors, NAD or NADP as acceptor"/>
    <property type="evidence" value="ECO:0007669"/>
    <property type="project" value="UniProtKB-ARBA"/>
</dbReference>
<dbReference type="RefSeq" id="WP_179983171.1">
    <property type="nucleotide sequence ID" value="NZ_LR812090.1"/>
</dbReference>
<evidence type="ECO:0000256" key="4">
    <source>
        <dbReference type="RuleBase" id="RU361277"/>
    </source>
</evidence>
<dbReference type="AlphaFoldDB" id="A0A6T9XZ12"/>
<proteinExistence type="inferred from homology"/>
<dbReference type="Pfam" id="PF00107">
    <property type="entry name" value="ADH_zinc_N"/>
    <property type="match status" value="1"/>
</dbReference>
<dbReference type="Gene3D" id="3.40.50.720">
    <property type="entry name" value="NAD(P)-binding Rossmann-like Domain"/>
    <property type="match status" value="1"/>
</dbReference>
<keyword evidence="2 4" id="KW-0862">Zinc</keyword>
<dbReference type="Proteomes" id="UP000509458">
    <property type="component" value="Chromosome"/>
</dbReference>
<dbReference type="Pfam" id="PF08240">
    <property type="entry name" value="ADH_N"/>
    <property type="match status" value="1"/>
</dbReference>
<dbReference type="GO" id="GO:0008270">
    <property type="term" value="F:zinc ion binding"/>
    <property type="evidence" value="ECO:0007669"/>
    <property type="project" value="InterPro"/>
</dbReference>
<dbReference type="InterPro" id="IPR013149">
    <property type="entry name" value="ADH-like_C"/>
</dbReference>
<dbReference type="InterPro" id="IPR050129">
    <property type="entry name" value="Zn_alcohol_dh"/>
</dbReference>
<dbReference type="PROSITE" id="PS00059">
    <property type="entry name" value="ADH_ZINC"/>
    <property type="match status" value="1"/>
</dbReference>
<evidence type="ECO:0000259" key="5">
    <source>
        <dbReference type="SMART" id="SM00829"/>
    </source>
</evidence>
<dbReference type="SUPFAM" id="SSF50129">
    <property type="entry name" value="GroES-like"/>
    <property type="match status" value="1"/>
</dbReference>
<dbReference type="InterPro" id="IPR020843">
    <property type="entry name" value="ER"/>
</dbReference>
<dbReference type="SUPFAM" id="SSF51735">
    <property type="entry name" value="NAD(P)-binding Rossmann-fold domains"/>
    <property type="match status" value="1"/>
</dbReference>
<evidence type="ECO:0000256" key="1">
    <source>
        <dbReference type="ARBA" id="ARBA00022723"/>
    </source>
</evidence>
<evidence type="ECO:0000313" key="7">
    <source>
        <dbReference type="Proteomes" id="UP000509458"/>
    </source>
</evidence>
<feature type="domain" description="Enoyl reductase (ER)" evidence="5">
    <location>
        <begin position="8"/>
        <end position="335"/>
    </location>
</feature>
<keyword evidence="3" id="KW-0560">Oxidoreductase</keyword>
<dbReference type="InterPro" id="IPR013154">
    <property type="entry name" value="ADH-like_N"/>
</dbReference>
<dbReference type="InterPro" id="IPR011032">
    <property type="entry name" value="GroES-like_sf"/>
</dbReference>
<organism evidence="6 7">
    <name type="scientific">Alteromonas macleodii</name>
    <name type="common">Pseudoalteromonas macleodii</name>
    <dbReference type="NCBI Taxonomy" id="28108"/>
    <lineage>
        <taxon>Bacteria</taxon>
        <taxon>Pseudomonadati</taxon>
        <taxon>Pseudomonadota</taxon>
        <taxon>Gammaproteobacteria</taxon>
        <taxon>Alteromonadales</taxon>
        <taxon>Alteromonadaceae</taxon>
        <taxon>Alteromonas/Salinimonas group</taxon>
        <taxon>Alteromonas</taxon>
    </lineage>
</organism>
<dbReference type="PANTHER" id="PTHR43401:SF2">
    <property type="entry name" value="L-THREONINE 3-DEHYDROGENASE"/>
    <property type="match status" value="1"/>
</dbReference>
<dbReference type="EMBL" id="LR812090">
    <property type="protein sequence ID" value="CAB9493673.1"/>
    <property type="molecule type" value="Genomic_DNA"/>
</dbReference>
<name>A0A6T9XZ12_ALTMA</name>
<protein>
    <submittedName>
        <fullName evidence="6">Theronine dehydrogenase-like Zn-dependent dehydrogenase</fullName>
    </submittedName>
</protein>
<evidence type="ECO:0000313" key="6">
    <source>
        <dbReference type="EMBL" id="CAB9493673.1"/>
    </source>
</evidence>
<dbReference type="InterPro" id="IPR002328">
    <property type="entry name" value="ADH_Zn_CS"/>
</dbReference>
<dbReference type="PANTHER" id="PTHR43401">
    <property type="entry name" value="L-THREONINE 3-DEHYDROGENASE"/>
    <property type="match status" value="1"/>
</dbReference>
<dbReference type="SMART" id="SM00829">
    <property type="entry name" value="PKS_ER"/>
    <property type="match status" value="1"/>
</dbReference>
<comment type="cofactor">
    <cofactor evidence="4">
        <name>Zn(2+)</name>
        <dbReference type="ChEBI" id="CHEBI:29105"/>
    </cofactor>
</comment>
<evidence type="ECO:0000256" key="2">
    <source>
        <dbReference type="ARBA" id="ARBA00022833"/>
    </source>
</evidence>